<dbReference type="Proteomes" id="UP001057455">
    <property type="component" value="Unassembled WGS sequence"/>
</dbReference>
<proteinExistence type="predicted"/>
<reference evidence="2" key="1">
    <citation type="submission" date="2019-12" db="EMBL/GenBank/DDBJ databases">
        <title>Genome sequence of Babesia ovis.</title>
        <authorList>
            <person name="Yamagishi J."/>
            <person name="Sevinc F."/>
            <person name="Xuan X."/>
        </authorList>
    </citation>
    <scope>NUCLEOTIDE SEQUENCE</scope>
    <source>
        <strain evidence="2">Selcuk</strain>
    </source>
</reference>
<evidence type="ECO:0000313" key="3">
    <source>
        <dbReference type="Proteomes" id="UP001057455"/>
    </source>
</evidence>
<keyword evidence="1" id="KW-1133">Transmembrane helix</keyword>
<name>A0A9W5TA71_BABOV</name>
<organism evidence="2 3">
    <name type="scientific">Babesia ovis</name>
    <dbReference type="NCBI Taxonomy" id="5869"/>
    <lineage>
        <taxon>Eukaryota</taxon>
        <taxon>Sar</taxon>
        <taxon>Alveolata</taxon>
        <taxon>Apicomplexa</taxon>
        <taxon>Aconoidasida</taxon>
        <taxon>Piroplasmida</taxon>
        <taxon>Babesiidae</taxon>
        <taxon>Babesia</taxon>
    </lineage>
</organism>
<gene>
    <name evidence="2" type="ORF">BaOVIS_016660</name>
</gene>
<dbReference type="EMBL" id="BLIY01000014">
    <property type="protein sequence ID" value="GFE54262.1"/>
    <property type="molecule type" value="Genomic_DNA"/>
</dbReference>
<comment type="caution">
    <text evidence="2">The sequence shown here is derived from an EMBL/GenBank/DDBJ whole genome shotgun (WGS) entry which is preliminary data.</text>
</comment>
<evidence type="ECO:0000256" key="1">
    <source>
        <dbReference type="SAM" id="Phobius"/>
    </source>
</evidence>
<evidence type="ECO:0000313" key="2">
    <source>
        <dbReference type="EMBL" id="GFE54262.1"/>
    </source>
</evidence>
<feature type="transmembrane region" description="Helical" evidence="1">
    <location>
        <begin position="399"/>
        <end position="418"/>
    </location>
</feature>
<keyword evidence="1" id="KW-0472">Membrane</keyword>
<feature type="transmembrane region" description="Helical" evidence="1">
    <location>
        <begin position="373"/>
        <end position="393"/>
    </location>
</feature>
<accession>A0A9W5TA71</accession>
<protein>
    <submittedName>
        <fullName evidence="2">Alanyl-tRNA editing Aarsd1-like, putative</fullName>
    </submittedName>
</protein>
<feature type="transmembrane region" description="Helical" evidence="1">
    <location>
        <begin position="430"/>
        <end position="449"/>
    </location>
</feature>
<dbReference type="AlphaFoldDB" id="A0A9W5TA71"/>
<dbReference type="OrthoDB" id="366203at2759"/>
<sequence>MGIISISGRRENQLRKEMGIKNVEPYTPVDALLRLFIFPWVFLSMQLVLVPIFYRDEPRIKIEFLKGKPQMDVARGHDWLEFIQYYSFVPLAIMALIAQRSVVMKLLHRFTAIWQSIGESKYIWIWDAGSIRRNLSQYSYYEDDDSDQMVTQIRAYYANRTNGYWMEHKCNLLTTQFAKTLSTQILPLINRRYAVVAAEIREVNLCKLDDPLDVDMWEMYDTGYWSLNETRLSFDQGVPEALELSHRKNSEQSGVTLKVVSTVGENPINGGIRRPHVESYGGINDETAVWLQLEYISNIDKRFGNKVIATVEARYVTYFITYNLTRNTDRFVTDLSINKVVKMRTVIQAQVKQLRAVDNRHGSIIRRDVRVPLAVEGLVIMKAITGFLAAIILVSGKRMASFLELVQIMACISATVIFASQPYCNKVDNYVSFLCMAMGLAVKLLPGFQDTKSPWNTLTCLVLTTLIAYATVATVAFIIDSAALLWFPQDDNIEESNVIIVVKDANERLVGIIQGNCRVTIVQSLATFDDKGQVTLFPNGDRRRMPTIAVSLEHIDAASWYIPFITIAYMSNMADAFSINQSQANKTFLKNYLSSRFGTRVAQSLARRIVNHVNENKEAVCFCFYIAD</sequence>
<feature type="transmembrane region" description="Helical" evidence="1">
    <location>
        <begin position="455"/>
        <end position="479"/>
    </location>
</feature>
<feature type="transmembrane region" description="Helical" evidence="1">
    <location>
        <begin position="31"/>
        <end position="54"/>
    </location>
</feature>
<keyword evidence="1" id="KW-0812">Transmembrane</keyword>
<keyword evidence="3" id="KW-1185">Reference proteome</keyword>